<geneLocation type="plasmid" evidence="1">
    <name>pTi</name>
</geneLocation>
<dbReference type="Proteomes" id="UP000032564">
    <property type="component" value="Unassembled WGS sequence"/>
</dbReference>
<evidence type="ECO:0000313" key="1">
    <source>
        <dbReference type="EMBL" id="KJF70984.1"/>
    </source>
</evidence>
<evidence type="ECO:0008006" key="3">
    <source>
        <dbReference type="Google" id="ProtNLM"/>
    </source>
</evidence>
<proteinExistence type="predicted"/>
<accession>A0ABR5D1P9</accession>
<evidence type="ECO:0000313" key="2">
    <source>
        <dbReference type="Proteomes" id="UP000032564"/>
    </source>
</evidence>
<keyword evidence="1" id="KW-0614">Plasmid</keyword>
<gene>
    <name evidence="1" type="ORF">RP75_23735</name>
</gene>
<organism evidence="1 2">
    <name type="scientific">Agrobacterium arsenijevicii</name>
    <dbReference type="NCBI Taxonomy" id="1585697"/>
    <lineage>
        <taxon>Bacteria</taxon>
        <taxon>Pseudomonadati</taxon>
        <taxon>Pseudomonadota</taxon>
        <taxon>Alphaproteobacteria</taxon>
        <taxon>Hyphomicrobiales</taxon>
        <taxon>Rhizobiaceae</taxon>
        <taxon>Rhizobium/Agrobacterium group</taxon>
        <taxon>Agrobacterium</taxon>
    </lineage>
</organism>
<dbReference type="EMBL" id="JWIT01000024">
    <property type="protein sequence ID" value="KJF70984.1"/>
    <property type="molecule type" value="Genomic_DNA"/>
</dbReference>
<protein>
    <recommendedName>
        <fullName evidence="3">LysR family transcriptional regulator</fullName>
    </recommendedName>
</protein>
<reference evidence="1 2" key="1">
    <citation type="submission" date="2014-12" db="EMBL/GenBank/DDBJ databases">
        <authorList>
            <person name="Kuzmanovic N."/>
            <person name="Pulawska J."/>
            <person name="Obradovic A."/>
        </authorList>
    </citation>
    <scope>NUCLEOTIDE SEQUENCE [LARGE SCALE GENOMIC DNA]</scope>
    <source>
        <strain evidence="1 2">KFB 330</strain>
        <plasmid evidence="1">pTi</plasmid>
    </source>
</reference>
<sequence length="93" mass="10044">MTETDQFNVLWSASRQIIPKLGAFVDFMAEHLQPQYVPHSPAPTVATITAELNPKTSLTVAMPSYLTSLTAPLLRSALKPSPIGPARQRPGSS</sequence>
<comment type="caution">
    <text evidence="1">The sequence shown here is derived from an EMBL/GenBank/DDBJ whole genome shotgun (WGS) entry which is preliminary data.</text>
</comment>
<name>A0ABR5D1P9_9HYPH</name>
<keyword evidence="2" id="KW-1185">Reference proteome</keyword>